<comment type="caution">
    <text evidence="1">The sequence shown here is derived from an EMBL/GenBank/DDBJ whole genome shotgun (WGS) entry which is preliminary data.</text>
</comment>
<dbReference type="InterPro" id="IPR021367">
    <property type="entry name" value="DUF2982"/>
</dbReference>
<proteinExistence type="predicted"/>
<reference evidence="1 2" key="1">
    <citation type="submission" date="2017-10" db="EMBL/GenBank/DDBJ databases">
        <title>Nyctiphanis sp. nov., isolated from the stomach of the euphausiid Nyctiphanes simplex (Hansen, 1911) in the Gulf of California.</title>
        <authorList>
            <person name="Gomez-Gil B."/>
            <person name="Aguilar-Mendez M."/>
            <person name="Lopez-Cortes A."/>
            <person name="Gomez-Gutierrez J."/>
            <person name="Roque A."/>
            <person name="Lang E."/>
            <person name="Gonzalez-Castillo A."/>
        </authorList>
    </citation>
    <scope>NUCLEOTIDE SEQUENCE [LARGE SCALE GENOMIC DNA]</scope>
    <source>
        <strain evidence="1 2">CAIM 600</strain>
    </source>
</reference>
<accession>A0A4Q0YVX2</accession>
<organism evidence="1 2">
    <name type="scientific">Veronia nyctiphanis</name>
    <dbReference type="NCBI Taxonomy" id="1278244"/>
    <lineage>
        <taxon>Bacteria</taxon>
        <taxon>Pseudomonadati</taxon>
        <taxon>Pseudomonadota</taxon>
        <taxon>Gammaproteobacteria</taxon>
        <taxon>Vibrionales</taxon>
        <taxon>Vibrionaceae</taxon>
        <taxon>Veronia</taxon>
    </lineage>
</organism>
<protein>
    <submittedName>
        <fullName evidence="1">Uncharacterized protein</fullName>
    </submittedName>
</protein>
<evidence type="ECO:0000313" key="1">
    <source>
        <dbReference type="EMBL" id="RXJ74384.1"/>
    </source>
</evidence>
<gene>
    <name evidence="1" type="ORF">CS022_03860</name>
</gene>
<dbReference type="AlphaFoldDB" id="A0A4Q0YVX2"/>
<dbReference type="EMBL" id="PEIB01000003">
    <property type="protein sequence ID" value="RXJ74384.1"/>
    <property type="molecule type" value="Genomic_DNA"/>
</dbReference>
<dbReference type="Proteomes" id="UP000290287">
    <property type="component" value="Unassembled WGS sequence"/>
</dbReference>
<dbReference type="Pfam" id="PF11201">
    <property type="entry name" value="DUF2982"/>
    <property type="match status" value="1"/>
</dbReference>
<dbReference type="OrthoDB" id="7061905at2"/>
<sequence>MHLQHHTQKGGWSVRWTDISEVGVPSISKEGWNHPLPWMGIRIKDYGAFLDSISFRLASGIIMEQRGLLLSAYRFREEDSKKEIEDMIFDDKPYVSADGKEYHGLVAMLANRMVYTRTLLGYDIFVSEDFLDRPLNDFVGLTRRYLAASAGLDSIPEDEVERLKALATHQQRMD</sequence>
<keyword evidence="2" id="KW-1185">Reference proteome</keyword>
<evidence type="ECO:0000313" key="2">
    <source>
        <dbReference type="Proteomes" id="UP000290287"/>
    </source>
</evidence>
<name>A0A4Q0YVX2_9GAMM</name>